<organism evidence="7 8">
    <name type="scientific">Phialocephala subalpina</name>
    <dbReference type="NCBI Taxonomy" id="576137"/>
    <lineage>
        <taxon>Eukaryota</taxon>
        <taxon>Fungi</taxon>
        <taxon>Dikarya</taxon>
        <taxon>Ascomycota</taxon>
        <taxon>Pezizomycotina</taxon>
        <taxon>Leotiomycetes</taxon>
        <taxon>Helotiales</taxon>
        <taxon>Mollisiaceae</taxon>
        <taxon>Phialocephala</taxon>
        <taxon>Phialocephala fortinii species complex</taxon>
    </lineage>
</organism>
<dbReference type="Gene3D" id="1.10.4160.10">
    <property type="entry name" value="Hydantoin permease"/>
    <property type="match status" value="2"/>
</dbReference>
<sequence length="451" mass="50409">MEKVKSGVYRRTATFREAFSSKEAFIKLIETQESATGRLEHRNHWKNEDLDISPPSHWTWAWYDYAAFWWSYGFSPGVWSLGSSLSRIPWGLRAAYFPVLIRVVTCTIWVGVSLIQGGYFVAVCLRCIFGHNFTDIPNHIPASAGINIQQMIGLIVIWFGTLPLLSVPIPRIRVIFSVKSFVLPPITIGLFIYCMLQGKGMGTEFKSTVPMKGSTLAWAMLSGINSVMGKTSTLVVNQPDIARYARTRNTPIFATAAIKNAWGTALWNPWDLCGEILDRSWTPGTRTWVFIVNAGFVLSQVAGNLGANVIPWGADSMTFCPRFLNIKRGMYLSYLLGVIICPWKILKSASSFLAFLGGYSIFLGPFLGIFITDYFVIRKGNIFVEDLYTENGRYWYYHGASWRAVVAYLVAVAWTLPSFAAIFGEEVESAGPRRGSEVEVEVVGVSAQKKV</sequence>
<keyword evidence="8" id="KW-1185">Reference proteome</keyword>
<dbReference type="Pfam" id="PF02133">
    <property type="entry name" value="Transp_cyt_pur"/>
    <property type="match status" value="2"/>
</dbReference>
<protein>
    <submittedName>
        <fullName evidence="7">Related to uracil permease</fullName>
    </submittedName>
</protein>
<accession>A0A1L7X162</accession>
<dbReference type="InterPro" id="IPR001248">
    <property type="entry name" value="Pur-cyt_permease"/>
</dbReference>
<evidence type="ECO:0000256" key="6">
    <source>
        <dbReference type="SAM" id="Phobius"/>
    </source>
</evidence>
<name>A0A1L7X162_9HELO</name>
<feature type="transmembrane region" description="Helical" evidence="6">
    <location>
        <begin position="353"/>
        <end position="377"/>
    </location>
</feature>
<proteinExistence type="inferred from homology"/>
<dbReference type="InterPro" id="IPR045225">
    <property type="entry name" value="Uracil/uridine/allantoin_perm"/>
</dbReference>
<gene>
    <name evidence="7" type="ORF">PAC_08644</name>
</gene>
<dbReference type="GO" id="GO:0005886">
    <property type="term" value="C:plasma membrane"/>
    <property type="evidence" value="ECO:0007669"/>
    <property type="project" value="TreeGrafter"/>
</dbReference>
<dbReference type="PANTHER" id="PTHR30618">
    <property type="entry name" value="NCS1 FAMILY PURINE/PYRIMIDINE TRANSPORTER"/>
    <property type="match status" value="1"/>
</dbReference>
<feature type="transmembrane region" description="Helical" evidence="6">
    <location>
        <begin position="175"/>
        <end position="196"/>
    </location>
</feature>
<evidence type="ECO:0000256" key="4">
    <source>
        <dbReference type="ARBA" id="ARBA00022989"/>
    </source>
</evidence>
<evidence type="ECO:0000256" key="2">
    <source>
        <dbReference type="ARBA" id="ARBA00008974"/>
    </source>
</evidence>
<feature type="transmembrane region" description="Helical" evidence="6">
    <location>
        <begin position="99"/>
        <end position="129"/>
    </location>
</feature>
<dbReference type="AlphaFoldDB" id="A0A1L7X162"/>
<dbReference type="PANTHER" id="PTHR30618:SF0">
    <property type="entry name" value="PURINE-URACIL PERMEASE NCS1"/>
    <property type="match status" value="1"/>
</dbReference>
<feature type="transmembrane region" description="Helical" evidence="6">
    <location>
        <begin position="330"/>
        <end position="346"/>
    </location>
</feature>
<keyword evidence="3 6" id="KW-0812">Transmembrane</keyword>
<comment type="similarity">
    <text evidence="2">Belongs to the purine-cytosine permease (2.A.39) family.</text>
</comment>
<dbReference type="GO" id="GO:0015205">
    <property type="term" value="F:nucleobase transmembrane transporter activity"/>
    <property type="evidence" value="ECO:0007669"/>
    <property type="project" value="TreeGrafter"/>
</dbReference>
<evidence type="ECO:0000256" key="1">
    <source>
        <dbReference type="ARBA" id="ARBA00004141"/>
    </source>
</evidence>
<keyword evidence="5 6" id="KW-0472">Membrane</keyword>
<comment type="subcellular location">
    <subcellularLocation>
        <location evidence="1">Membrane</location>
        <topology evidence="1">Multi-pass membrane protein</topology>
    </subcellularLocation>
</comment>
<evidence type="ECO:0000313" key="7">
    <source>
        <dbReference type="EMBL" id="CZR58752.1"/>
    </source>
</evidence>
<evidence type="ECO:0000313" key="8">
    <source>
        <dbReference type="Proteomes" id="UP000184330"/>
    </source>
</evidence>
<feature type="transmembrane region" description="Helical" evidence="6">
    <location>
        <begin position="288"/>
        <end position="310"/>
    </location>
</feature>
<feature type="transmembrane region" description="Helical" evidence="6">
    <location>
        <begin position="150"/>
        <end position="169"/>
    </location>
</feature>
<feature type="transmembrane region" description="Helical" evidence="6">
    <location>
        <begin position="405"/>
        <end position="424"/>
    </location>
</feature>
<evidence type="ECO:0000256" key="5">
    <source>
        <dbReference type="ARBA" id="ARBA00023136"/>
    </source>
</evidence>
<dbReference type="Proteomes" id="UP000184330">
    <property type="component" value="Unassembled WGS sequence"/>
</dbReference>
<evidence type="ECO:0000256" key="3">
    <source>
        <dbReference type="ARBA" id="ARBA00022692"/>
    </source>
</evidence>
<reference evidence="7 8" key="1">
    <citation type="submission" date="2016-03" db="EMBL/GenBank/DDBJ databases">
        <authorList>
            <person name="Ploux O."/>
        </authorList>
    </citation>
    <scope>NUCLEOTIDE SEQUENCE [LARGE SCALE GENOMIC DNA]</scope>
    <source>
        <strain evidence="7 8">UAMH 11012</strain>
    </source>
</reference>
<dbReference type="EMBL" id="FJOG01000012">
    <property type="protein sequence ID" value="CZR58752.1"/>
    <property type="molecule type" value="Genomic_DNA"/>
</dbReference>
<keyword evidence="4 6" id="KW-1133">Transmembrane helix</keyword>
<dbReference type="OrthoDB" id="2018619at2759"/>